<accession>A0A2S0VNC5</accession>
<sequence length="332" mass="36773">MLVENVELTMSHLGLGDLNEYALMVLFGNAHSHHLVRGLSITPNDIQAMDGTTLYPAYFMTHLKVPLTQLLPSIKLWDKVSVGVDVRKFGDTLLESDYVIASEGQVPDDLEQWQSAQFITMAGNNLLVAEEINGGGTKRQVLNPNPDKITELVKARRSPAGIAQSRKVRAANLLAADKIGEFTSSQPYIYSIAKGRDAMPGHAMIFAKFSEVMDLAEADFLAHQIEPGIADGMLSHLNILEREIYYYGNCYAGEELAVYLAGNIESVEDDELSDDLDFVAAAFLNIRFEIYQKRTGTLIAMAKAKKVFAVPMQEQDLIPDLVRKINQLNQPI</sequence>
<dbReference type="InterPro" id="IPR024091">
    <property type="entry name" value="LnmK-like_bifun_acyl/decarbox"/>
</dbReference>
<dbReference type="AlphaFoldDB" id="A0A2S0VNC5"/>
<dbReference type="NCBIfam" id="TIGR04098">
    <property type="entry name" value="LnmK_bifunc"/>
    <property type="match status" value="1"/>
</dbReference>
<keyword evidence="1" id="KW-0808">Transferase</keyword>
<evidence type="ECO:0000313" key="1">
    <source>
        <dbReference type="EMBL" id="AWB65706.1"/>
    </source>
</evidence>
<proteinExistence type="predicted"/>
<dbReference type="Proteomes" id="UP000244441">
    <property type="component" value="Chromosome"/>
</dbReference>
<dbReference type="RefSeq" id="WP_108601780.1">
    <property type="nucleotide sequence ID" value="NZ_CP026604.1"/>
</dbReference>
<reference evidence="1 2" key="1">
    <citation type="submission" date="2018-01" db="EMBL/GenBank/DDBJ databases">
        <title>Genome sequence of a Cantenovulum-like bacteria.</title>
        <authorList>
            <person name="Tan W.R."/>
            <person name="Lau N.-S."/>
            <person name="Go F."/>
            <person name="Amirul A.-A.A."/>
        </authorList>
    </citation>
    <scope>NUCLEOTIDE SEQUENCE [LARGE SCALE GENOMIC DNA]</scope>
    <source>
        <strain evidence="1 2">CCB-QB4</strain>
    </source>
</reference>
<protein>
    <submittedName>
        <fullName evidence="1">D-fructose-6-phosphate amidotransferase</fullName>
    </submittedName>
</protein>
<dbReference type="KEGG" id="cate:C2869_04295"/>
<name>A0A2S0VNC5_9ALTE</name>
<dbReference type="EMBL" id="CP026604">
    <property type="protein sequence ID" value="AWB65706.1"/>
    <property type="molecule type" value="Genomic_DNA"/>
</dbReference>
<organism evidence="1 2">
    <name type="scientific">Saccharobesus litoralis</name>
    <dbReference type="NCBI Taxonomy" id="2172099"/>
    <lineage>
        <taxon>Bacteria</taxon>
        <taxon>Pseudomonadati</taxon>
        <taxon>Pseudomonadota</taxon>
        <taxon>Gammaproteobacteria</taxon>
        <taxon>Alteromonadales</taxon>
        <taxon>Alteromonadaceae</taxon>
        <taxon>Saccharobesus</taxon>
    </lineage>
</organism>
<dbReference type="Gene3D" id="3.10.129.10">
    <property type="entry name" value="Hotdog Thioesterase"/>
    <property type="match status" value="1"/>
</dbReference>
<keyword evidence="2" id="KW-1185">Reference proteome</keyword>
<dbReference type="OrthoDB" id="9971597at2"/>
<gene>
    <name evidence="1" type="ORF">C2869_04295</name>
</gene>
<dbReference type="GO" id="GO:0016740">
    <property type="term" value="F:transferase activity"/>
    <property type="evidence" value="ECO:0007669"/>
    <property type="project" value="UniProtKB-KW"/>
</dbReference>
<evidence type="ECO:0000313" key="2">
    <source>
        <dbReference type="Proteomes" id="UP000244441"/>
    </source>
</evidence>